<dbReference type="InterPro" id="IPR009057">
    <property type="entry name" value="Homeodomain-like_sf"/>
</dbReference>
<dbReference type="OrthoDB" id="5415741at2759"/>
<keyword evidence="3" id="KW-1185">Reference proteome</keyword>
<dbReference type="AlphaFoldDB" id="W3WUT5"/>
<sequence>MARTPKKDPKRFRTHSTPRLRNRVWVRFECGMPAAEIAEKEGILESLVYGIRKRFRAQDWGVSRPGRGRRGILSDRDKRHLMVAVGRDPFISIPILRRDVVPHVSVPTVRRFLRNAGIMHRRAARRPFLTKEHARKRLQWARAMQDKSVEYWKNVLFTDESSVQRGQGQHQKWVFRPLGTHAALIFPLFQS</sequence>
<evidence type="ECO:0000259" key="1">
    <source>
        <dbReference type="Pfam" id="PF01498"/>
    </source>
</evidence>
<dbReference type="OMA" id="RIVAKQH"/>
<name>W3WUT5_PESFW</name>
<dbReference type="Pfam" id="PF01498">
    <property type="entry name" value="HTH_Tnp_Tc3_2"/>
    <property type="match status" value="1"/>
</dbReference>
<proteinExistence type="predicted"/>
<dbReference type="HOGENOM" id="CLU_1421868_0_0_1"/>
<dbReference type="STRING" id="1229662.W3WUT5"/>
<accession>W3WUT5</accession>
<organism evidence="2 3">
    <name type="scientific">Pestalotiopsis fici (strain W106-1 / CGMCC3.15140)</name>
    <dbReference type="NCBI Taxonomy" id="1229662"/>
    <lineage>
        <taxon>Eukaryota</taxon>
        <taxon>Fungi</taxon>
        <taxon>Dikarya</taxon>
        <taxon>Ascomycota</taxon>
        <taxon>Pezizomycotina</taxon>
        <taxon>Sordariomycetes</taxon>
        <taxon>Xylariomycetidae</taxon>
        <taxon>Amphisphaeriales</taxon>
        <taxon>Sporocadaceae</taxon>
        <taxon>Pestalotiopsis</taxon>
    </lineage>
</organism>
<dbReference type="GeneID" id="19276461"/>
<dbReference type="Gene3D" id="3.30.420.10">
    <property type="entry name" value="Ribonuclease H-like superfamily/Ribonuclease H"/>
    <property type="match status" value="1"/>
</dbReference>
<dbReference type="InterPro" id="IPR002492">
    <property type="entry name" value="Transposase_Tc1-like"/>
</dbReference>
<dbReference type="SUPFAM" id="SSF46689">
    <property type="entry name" value="Homeodomain-like"/>
    <property type="match status" value="1"/>
</dbReference>
<dbReference type="RefSeq" id="XP_007838220.1">
    <property type="nucleotide sequence ID" value="XM_007840029.1"/>
</dbReference>
<reference evidence="3" key="1">
    <citation type="journal article" date="2015" name="BMC Genomics">
        <title>Genomic and transcriptomic analysis of the endophytic fungus Pestalotiopsis fici reveals its lifestyle and high potential for synthesis of natural products.</title>
        <authorList>
            <person name="Wang X."/>
            <person name="Zhang X."/>
            <person name="Liu L."/>
            <person name="Xiang M."/>
            <person name="Wang W."/>
            <person name="Sun X."/>
            <person name="Che Y."/>
            <person name="Guo L."/>
            <person name="Liu G."/>
            <person name="Guo L."/>
            <person name="Wang C."/>
            <person name="Yin W.B."/>
            <person name="Stadler M."/>
            <person name="Zhang X."/>
            <person name="Liu X."/>
        </authorList>
    </citation>
    <scope>NUCLEOTIDE SEQUENCE [LARGE SCALE GENOMIC DNA]</scope>
    <source>
        <strain evidence="3">W106-1 / CGMCC3.15140</strain>
    </source>
</reference>
<evidence type="ECO:0000313" key="3">
    <source>
        <dbReference type="Proteomes" id="UP000030651"/>
    </source>
</evidence>
<dbReference type="GO" id="GO:0003677">
    <property type="term" value="F:DNA binding"/>
    <property type="evidence" value="ECO:0007669"/>
    <property type="project" value="InterPro"/>
</dbReference>
<dbReference type="GO" id="GO:0006313">
    <property type="term" value="P:DNA transposition"/>
    <property type="evidence" value="ECO:0007669"/>
    <property type="project" value="InterPro"/>
</dbReference>
<feature type="domain" description="Transposase Tc1-like" evidence="1">
    <location>
        <begin position="78"/>
        <end position="143"/>
    </location>
</feature>
<protein>
    <recommendedName>
        <fullName evidence="1">Transposase Tc1-like domain-containing protein</fullName>
    </recommendedName>
</protein>
<dbReference type="EMBL" id="KI912116">
    <property type="protein sequence ID" value="ETS77574.1"/>
    <property type="molecule type" value="Genomic_DNA"/>
</dbReference>
<evidence type="ECO:0000313" key="2">
    <source>
        <dbReference type="EMBL" id="ETS77574.1"/>
    </source>
</evidence>
<dbReference type="KEGG" id="pfy:PFICI_11448"/>
<dbReference type="GO" id="GO:0015074">
    <property type="term" value="P:DNA integration"/>
    <property type="evidence" value="ECO:0007669"/>
    <property type="project" value="InterPro"/>
</dbReference>
<gene>
    <name evidence="2" type="ORF">PFICI_11448</name>
</gene>
<dbReference type="eggNOG" id="ENOG502RS61">
    <property type="taxonomic scope" value="Eukaryota"/>
</dbReference>
<dbReference type="Proteomes" id="UP000030651">
    <property type="component" value="Unassembled WGS sequence"/>
</dbReference>
<dbReference type="InterPro" id="IPR036397">
    <property type="entry name" value="RNaseH_sf"/>
</dbReference>
<dbReference type="InParanoid" id="W3WUT5"/>